<organism evidence="1 2">
    <name type="scientific">Actinomadura rugatobispora</name>
    <dbReference type="NCBI Taxonomy" id="1994"/>
    <lineage>
        <taxon>Bacteria</taxon>
        <taxon>Bacillati</taxon>
        <taxon>Actinomycetota</taxon>
        <taxon>Actinomycetes</taxon>
        <taxon>Streptosporangiales</taxon>
        <taxon>Thermomonosporaceae</taxon>
        <taxon>Actinomadura</taxon>
    </lineage>
</organism>
<evidence type="ECO:0000313" key="1">
    <source>
        <dbReference type="EMBL" id="MFC5754870.1"/>
    </source>
</evidence>
<evidence type="ECO:0008006" key="3">
    <source>
        <dbReference type="Google" id="ProtNLM"/>
    </source>
</evidence>
<keyword evidence="2" id="KW-1185">Reference proteome</keyword>
<comment type="caution">
    <text evidence="1">The sequence shown here is derived from an EMBL/GenBank/DDBJ whole genome shotgun (WGS) entry which is preliminary data.</text>
</comment>
<accession>A0ABW1AK27</accession>
<evidence type="ECO:0000313" key="2">
    <source>
        <dbReference type="Proteomes" id="UP001596074"/>
    </source>
</evidence>
<name>A0ABW1AK27_9ACTN</name>
<reference evidence="2" key="1">
    <citation type="journal article" date="2019" name="Int. J. Syst. Evol. Microbiol.">
        <title>The Global Catalogue of Microorganisms (GCM) 10K type strain sequencing project: providing services to taxonomists for standard genome sequencing and annotation.</title>
        <authorList>
            <consortium name="The Broad Institute Genomics Platform"/>
            <consortium name="The Broad Institute Genome Sequencing Center for Infectious Disease"/>
            <person name="Wu L."/>
            <person name="Ma J."/>
        </authorList>
    </citation>
    <scope>NUCLEOTIDE SEQUENCE [LARGE SCALE GENOMIC DNA]</scope>
    <source>
        <strain evidence="2">KCTC 42087</strain>
    </source>
</reference>
<dbReference type="RefSeq" id="WP_378293397.1">
    <property type="nucleotide sequence ID" value="NZ_JBHSON010000194.1"/>
</dbReference>
<sequence>MVESIVGGKLPGGRHGLPRHVVRDDQRRRILAGVVAAAGPEAMRRQDALLRTLTGLLAAEMRRSGARSPDLAAELTVNALYGVVYARVETGRAAELPELVPALVPDPAGARGACS</sequence>
<proteinExistence type="predicted"/>
<protein>
    <recommendedName>
        <fullName evidence="3">Tetracyclin repressor-like C-terminal domain-containing protein</fullName>
    </recommendedName>
</protein>
<dbReference type="Proteomes" id="UP001596074">
    <property type="component" value="Unassembled WGS sequence"/>
</dbReference>
<dbReference type="EMBL" id="JBHSON010000194">
    <property type="protein sequence ID" value="MFC5754870.1"/>
    <property type="molecule type" value="Genomic_DNA"/>
</dbReference>
<gene>
    <name evidence="1" type="ORF">ACFPZN_55445</name>
</gene>